<feature type="transmembrane region" description="Helical" evidence="1">
    <location>
        <begin position="47"/>
        <end position="69"/>
    </location>
</feature>
<feature type="transmembrane region" description="Helical" evidence="1">
    <location>
        <begin position="75"/>
        <end position="98"/>
    </location>
</feature>
<accession>A0A1I4LLN9</accession>
<dbReference type="RefSeq" id="WP_091483657.1">
    <property type="nucleotide sequence ID" value="NZ_FOTR01000005.1"/>
</dbReference>
<keyword evidence="1" id="KW-1133">Transmembrane helix</keyword>
<sequence>MDNVEVYKSLPGWLQRIVPFISIVLSLLAFSYVFFRYTQGDLEFVHWLRIIIFSIIGVVLLFSAITFAFNKEESWKLLIGGLTLLPILLMLQLFLLILKVIRIVIQSIFQGSVPEPIRMFIENYPSKFDIIILSVLFIIGVMWIIDQLKKPQK</sequence>
<dbReference type="AlphaFoldDB" id="A0A1I4LLN9"/>
<name>A0A1I4LLN9_9BACI</name>
<proteinExistence type="predicted"/>
<feature type="transmembrane region" description="Helical" evidence="1">
    <location>
        <begin position="128"/>
        <end position="145"/>
    </location>
</feature>
<dbReference type="EMBL" id="FOTR01000005">
    <property type="protein sequence ID" value="SFL91895.1"/>
    <property type="molecule type" value="Genomic_DNA"/>
</dbReference>
<gene>
    <name evidence="2" type="ORF">SAMN04487943_10589</name>
</gene>
<evidence type="ECO:0000313" key="2">
    <source>
        <dbReference type="EMBL" id="SFL91895.1"/>
    </source>
</evidence>
<feature type="transmembrane region" description="Helical" evidence="1">
    <location>
        <begin position="17"/>
        <end position="35"/>
    </location>
</feature>
<dbReference type="Proteomes" id="UP000198565">
    <property type="component" value="Unassembled WGS sequence"/>
</dbReference>
<dbReference type="OrthoDB" id="2967368at2"/>
<reference evidence="3" key="1">
    <citation type="submission" date="2016-10" db="EMBL/GenBank/DDBJ databases">
        <authorList>
            <person name="Varghese N."/>
            <person name="Submissions S."/>
        </authorList>
    </citation>
    <scope>NUCLEOTIDE SEQUENCE [LARGE SCALE GENOMIC DNA]</scope>
    <source>
        <strain evidence="3">CGMCC 1.4250</strain>
    </source>
</reference>
<evidence type="ECO:0000256" key="1">
    <source>
        <dbReference type="SAM" id="Phobius"/>
    </source>
</evidence>
<keyword evidence="3" id="KW-1185">Reference proteome</keyword>
<organism evidence="2 3">
    <name type="scientific">Gracilibacillus orientalis</name>
    <dbReference type="NCBI Taxonomy" id="334253"/>
    <lineage>
        <taxon>Bacteria</taxon>
        <taxon>Bacillati</taxon>
        <taxon>Bacillota</taxon>
        <taxon>Bacilli</taxon>
        <taxon>Bacillales</taxon>
        <taxon>Bacillaceae</taxon>
        <taxon>Gracilibacillus</taxon>
    </lineage>
</organism>
<evidence type="ECO:0000313" key="3">
    <source>
        <dbReference type="Proteomes" id="UP000198565"/>
    </source>
</evidence>
<keyword evidence="1" id="KW-0472">Membrane</keyword>
<keyword evidence="1" id="KW-0812">Transmembrane</keyword>
<protein>
    <submittedName>
        <fullName evidence="2">Uncharacterized protein</fullName>
    </submittedName>
</protein>